<reference evidence="5" key="1">
    <citation type="submission" date="2022-10" db="EMBL/GenBank/DDBJ databases">
        <title>Two novel species of Flavobacterium.</title>
        <authorList>
            <person name="Liu Q."/>
            <person name="Xin Y.-H."/>
        </authorList>
    </citation>
    <scope>NUCLEOTIDE SEQUENCE</scope>
    <source>
        <strain evidence="5">LS1R49</strain>
    </source>
</reference>
<organism evidence="5 6">
    <name type="scientific">Flavobacterium shii</name>
    <dbReference type="NCBI Taxonomy" id="2987687"/>
    <lineage>
        <taxon>Bacteria</taxon>
        <taxon>Pseudomonadati</taxon>
        <taxon>Bacteroidota</taxon>
        <taxon>Flavobacteriia</taxon>
        <taxon>Flavobacteriales</taxon>
        <taxon>Flavobacteriaceae</taxon>
        <taxon>Flavobacterium</taxon>
    </lineage>
</organism>
<gene>
    <name evidence="5" type="ORF">OIU83_16150</name>
</gene>
<evidence type="ECO:0000313" key="5">
    <source>
        <dbReference type="EMBL" id="MCV9929199.1"/>
    </source>
</evidence>
<dbReference type="GO" id="GO:0005829">
    <property type="term" value="C:cytosol"/>
    <property type="evidence" value="ECO:0007669"/>
    <property type="project" value="TreeGrafter"/>
</dbReference>
<dbReference type="SUPFAM" id="SSF53223">
    <property type="entry name" value="Aminoacid dehydrogenase-like, N-terminal domain"/>
    <property type="match status" value="1"/>
</dbReference>
<dbReference type="GO" id="GO:0019632">
    <property type="term" value="P:shikimate metabolic process"/>
    <property type="evidence" value="ECO:0007669"/>
    <property type="project" value="TreeGrafter"/>
</dbReference>
<keyword evidence="3" id="KW-0057">Aromatic amino acid biosynthesis</keyword>
<dbReference type="Gene3D" id="3.40.50.10860">
    <property type="entry name" value="Leucine Dehydrogenase, chain A, domain 1"/>
    <property type="match status" value="1"/>
</dbReference>
<dbReference type="Gene3D" id="3.40.50.720">
    <property type="entry name" value="NAD(P)-binding Rossmann-like Domain"/>
    <property type="match status" value="1"/>
</dbReference>
<evidence type="ECO:0000256" key="1">
    <source>
        <dbReference type="ARBA" id="ARBA00004871"/>
    </source>
</evidence>
<keyword evidence="3" id="KW-0028">Amino-acid biosynthesis</keyword>
<dbReference type="PANTHER" id="PTHR21089:SF1">
    <property type="entry name" value="BIFUNCTIONAL 3-DEHYDROQUINATE DEHYDRATASE_SHIKIMATE DEHYDROGENASE, CHLOROPLASTIC"/>
    <property type="match status" value="1"/>
</dbReference>
<name>A0A9X2ZDQ1_9FLAO</name>
<dbReference type="SUPFAM" id="SSF51735">
    <property type="entry name" value="NAD(P)-binding Rossmann-fold domains"/>
    <property type="match status" value="1"/>
</dbReference>
<proteinExistence type="predicted"/>
<dbReference type="GO" id="GO:0050661">
    <property type="term" value="F:NADP binding"/>
    <property type="evidence" value="ECO:0007669"/>
    <property type="project" value="TreeGrafter"/>
</dbReference>
<evidence type="ECO:0000256" key="3">
    <source>
        <dbReference type="ARBA" id="ARBA00023141"/>
    </source>
</evidence>
<dbReference type="InterPro" id="IPR022893">
    <property type="entry name" value="Shikimate_DH_fam"/>
</dbReference>
<dbReference type="Pfam" id="PF08501">
    <property type="entry name" value="Shikimate_dh_N"/>
    <property type="match status" value="1"/>
</dbReference>
<accession>A0A9X2ZDQ1</accession>
<evidence type="ECO:0000313" key="6">
    <source>
        <dbReference type="Proteomes" id="UP001151079"/>
    </source>
</evidence>
<evidence type="ECO:0000259" key="4">
    <source>
        <dbReference type="Pfam" id="PF08501"/>
    </source>
</evidence>
<dbReference type="InterPro" id="IPR046346">
    <property type="entry name" value="Aminoacid_DH-like_N_sf"/>
</dbReference>
<dbReference type="InterPro" id="IPR013708">
    <property type="entry name" value="Shikimate_DH-bd_N"/>
</dbReference>
<dbReference type="GO" id="GO:0009423">
    <property type="term" value="P:chorismate biosynthetic process"/>
    <property type="evidence" value="ECO:0007669"/>
    <property type="project" value="TreeGrafter"/>
</dbReference>
<dbReference type="RefSeq" id="WP_264207294.1">
    <property type="nucleotide sequence ID" value="NZ_JAOZEW010000017.1"/>
</dbReference>
<dbReference type="InterPro" id="IPR036291">
    <property type="entry name" value="NAD(P)-bd_dom_sf"/>
</dbReference>
<dbReference type="Proteomes" id="UP001151079">
    <property type="component" value="Unassembled WGS sequence"/>
</dbReference>
<feature type="domain" description="Shikimate dehydrogenase substrate binding N-terminal" evidence="4">
    <location>
        <begin position="11"/>
        <end position="93"/>
    </location>
</feature>
<dbReference type="PANTHER" id="PTHR21089">
    <property type="entry name" value="SHIKIMATE DEHYDROGENASE"/>
    <property type="match status" value="1"/>
</dbReference>
<dbReference type="GO" id="GO:0009073">
    <property type="term" value="P:aromatic amino acid family biosynthetic process"/>
    <property type="evidence" value="ECO:0007669"/>
    <property type="project" value="UniProtKB-KW"/>
</dbReference>
<dbReference type="CDD" id="cd01065">
    <property type="entry name" value="NAD_bind_Shikimate_DH"/>
    <property type="match status" value="1"/>
</dbReference>
<protein>
    <submittedName>
        <fullName evidence="5">Shikimate dehydrogenase</fullName>
    </submittedName>
</protein>
<dbReference type="AlphaFoldDB" id="A0A9X2ZDQ1"/>
<keyword evidence="6" id="KW-1185">Reference proteome</keyword>
<evidence type="ECO:0000256" key="2">
    <source>
        <dbReference type="ARBA" id="ARBA00023002"/>
    </source>
</evidence>
<dbReference type="GO" id="GO:0004764">
    <property type="term" value="F:shikimate 3-dehydrogenase (NADP+) activity"/>
    <property type="evidence" value="ECO:0007669"/>
    <property type="project" value="InterPro"/>
</dbReference>
<dbReference type="EMBL" id="JAOZEW010000017">
    <property type="protein sequence ID" value="MCV9929199.1"/>
    <property type="molecule type" value="Genomic_DNA"/>
</dbReference>
<comment type="caution">
    <text evidence="5">The sequence shown here is derived from an EMBL/GenBank/DDBJ whole genome shotgun (WGS) entry which is preliminary data.</text>
</comment>
<comment type="pathway">
    <text evidence="1">Metabolic intermediate biosynthesis; chorismate biosynthesis; chorismate from D-erythrose 4-phosphate and phosphoenolpyruvate: step 4/7.</text>
</comment>
<keyword evidence="2" id="KW-0560">Oxidoreductase</keyword>
<sequence>MIDILKRRFGLLGKNISYSFSKGYFTEKFNNEYFKGCSYENFDIPQINFLTALIKDNPDLKGLNVTIPYKEQVLPFLDKLSKKATLIGAVNTIRFTKKGKLKGYNTDYYGFKKSLKPLLKAHHKKALILGTGGASKGVAFALDELGIPYTFVSREAKENIIDYTLINATTFDNYQIIINSTPVGTSPNIEACPDIPYEFFTKKHIAYDLIYNPEETTFLRKAKENGAVIKNGYDMLIFQAEKAWKIWNK</sequence>